<evidence type="ECO:0000259" key="11">
    <source>
        <dbReference type="Pfam" id="PF02885"/>
    </source>
</evidence>
<evidence type="ECO:0000256" key="4">
    <source>
        <dbReference type="ARBA" id="ARBA00022679"/>
    </source>
</evidence>
<feature type="binding site" evidence="9">
    <location>
        <position position="82"/>
    </location>
    <ligand>
        <name>anthranilate</name>
        <dbReference type="ChEBI" id="CHEBI:16567"/>
        <label>1</label>
    </ligand>
</feature>
<name>A0A1H3IJ18_9FIRM</name>
<keyword evidence="13" id="KW-1185">Reference proteome</keyword>
<comment type="pathway">
    <text evidence="1 9">Amino-acid biosynthesis; L-tryptophan biosynthesis; L-tryptophan from chorismate: step 2/5.</text>
</comment>
<dbReference type="Proteomes" id="UP000199230">
    <property type="component" value="Unassembled WGS sequence"/>
</dbReference>
<keyword evidence="9" id="KW-0460">Magnesium</keyword>
<feature type="binding site" evidence="9">
    <location>
        <position position="227"/>
    </location>
    <ligand>
        <name>Mg(2+)</name>
        <dbReference type="ChEBI" id="CHEBI:18420"/>
        <label>2</label>
    </ligand>
</feature>
<feature type="domain" description="Glycosyl transferase family 3" evidence="10">
    <location>
        <begin position="76"/>
        <end position="325"/>
    </location>
</feature>
<evidence type="ECO:0000256" key="3">
    <source>
        <dbReference type="ARBA" id="ARBA00022676"/>
    </source>
</evidence>
<feature type="binding site" evidence="9">
    <location>
        <begin position="92"/>
        <end position="95"/>
    </location>
    <ligand>
        <name>5-phospho-alpha-D-ribose 1-diphosphate</name>
        <dbReference type="ChEBI" id="CHEBI:58017"/>
    </ligand>
</feature>
<feature type="binding site" evidence="9">
    <location>
        <position position="113"/>
    </location>
    <ligand>
        <name>anthranilate</name>
        <dbReference type="ChEBI" id="CHEBI:16567"/>
        <label>1</label>
    </ligand>
</feature>
<feature type="binding site" evidence="9">
    <location>
        <position position="94"/>
    </location>
    <ligand>
        <name>Mg(2+)</name>
        <dbReference type="ChEBI" id="CHEBI:18420"/>
        <label>1</label>
    </ligand>
</feature>
<keyword evidence="9" id="KW-0479">Metal-binding</keyword>
<dbReference type="EMBL" id="FNPV01000001">
    <property type="protein sequence ID" value="SDY27843.1"/>
    <property type="molecule type" value="Genomic_DNA"/>
</dbReference>
<evidence type="ECO:0000256" key="6">
    <source>
        <dbReference type="ARBA" id="ARBA00023141"/>
    </source>
</evidence>
<keyword evidence="4 9" id="KW-0808">Transferase</keyword>
<feature type="binding site" evidence="9">
    <location>
        <position position="122"/>
    </location>
    <ligand>
        <name>5-phospho-alpha-D-ribose 1-diphosphate</name>
        <dbReference type="ChEBI" id="CHEBI:58017"/>
    </ligand>
</feature>
<dbReference type="GO" id="GO:0000287">
    <property type="term" value="F:magnesium ion binding"/>
    <property type="evidence" value="ECO:0007669"/>
    <property type="project" value="UniProtKB-UniRule"/>
</dbReference>
<dbReference type="InterPro" id="IPR000312">
    <property type="entry name" value="Glycosyl_Trfase_fam3"/>
</dbReference>
<dbReference type="AlphaFoldDB" id="A0A1H3IJ18"/>
<reference evidence="12 13" key="1">
    <citation type="submission" date="2016-10" db="EMBL/GenBank/DDBJ databases">
        <authorList>
            <person name="de Groot N.N."/>
        </authorList>
    </citation>
    <scope>NUCLEOTIDE SEQUENCE [LARGE SCALE GENOMIC DNA]</scope>
    <source>
        <strain evidence="12 13">APO</strain>
    </source>
</reference>
<evidence type="ECO:0000259" key="10">
    <source>
        <dbReference type="Pfam" id="PF00591"/>
    </source>
</evidence>
<evidence type="ECO:0000256" key="2">
    <source>
        <dbReference type="ARBA" id="ARBA00022605"/>
    </source>
</evidence>
<comment type="subunit">
    <text evidence="9">Homodimer.</text>
</comment>
<keyword evidence="2 9" id="KW-0028">Amino-acid biosynthesis</keyword>
<dbReference type="InterPro" id="IPR035902">
    <property type="entry name" value="Nuc_phospho_transferase"/>
</dbReference>
<keyword evidence="3 9" id="KW-0328">Glycosyltransferase</keyword>
<accession>A0A1H3IJ18</accession>
<dbReference type="FunFam" id="3.40.1030.10:FF:000002">
    <property type="entry name" value="Anthranilate phosphoribosyltransferase"/>
    <property type="match status" value="1"/>
</dbReference>
<dbReference type="InterPro" id="IPR036320">
    <property type="entry name" value="Glycosyl_Trfase_fam3_N_dom_sf"/>
</dbReference>
<dbReference type="NCBIfam" id="TIGR01245">
    <property type="entry name" value="trpD"/>
    <property type="match status" value="1"/>
</dbReference>
<proteinExistence type="inferred from homology"/>
<keyword evidence="6 9" id="KW-0057">Aromatic amino acid biosynthesis</keyword>
<comment type="catalytic activity">
    <reaction evidence="7 9">
        <text>N-(5-phospho-beta-D-ribosyl)anthranilate + diphosphate = 5-phospho-alpha-D-ribose 1-diphosphate + anthranilate</text>
        <dbReference type="Rhea" id="RHEA:11768"/>
        <dbReference type="ChEBI" id="CHEBI:16567"/>
        <dbReference type="ChEBI" id="CHEBI:18277"/>
        <dbReference type="ChEBI" id="CHEBI:33019"/>
        <dbReference type="ChEBI" id="CHEBI:58017"/>
        <dbReference type="EC" id="2.4.2.18"/>
    </reaction>
</comment>
<feature type="binding site" evidence="9">
    <location>
        <position position="228"/>
    </location>
    <ligand>
        <name>Mg(2+)</name>
        <dbReference type="ChEBI" id="CHEBI:18420"/>
        <label>2</label>
    </ligand>
</feature>
<evidence type="ECO:0000313" key="12">
    <source>
        <dbReference type="EMBL" id="SDY27843.1"/>
    </source>
</evidence>
<feature type="binding site" evidence="9">
    <location>
        <position position="168"/>
    </location>
    <ligand>
        <name>anthranilate</name>
        <dbReference type="ChEBI" id="CHEBI:16567"/>
        <label>2</label>
    </ligand>
</feature>
<dbReference type="PANTHER" id="PTHR43285:SF2">
    <property type="entry name" value="ANTHRANILATE PHOSPHORIBOSYLTRANSFERASE"/>
    <property type="match status" value="1"/>
</dbReference>
<dbReference type="PANTHER" id="PTHR43285">
    <property type="entry name" value="ANTHRANILATE PHOSPHORIBOSYLTRANSFERASE"/>
    <property type="match status" value="1"/>
</dbReference>
<evidence type="ECO:0000256" key="1">
    <source>
        <dbReference type="ARBA" id="ARBA00004907"/>
    </source>
</evidence>
<dbReference type="Pfam" id="PF02885">
    <property type="entry name" value="Glycos_trans_3N"/>
    <property type="match status" value="1"/>
</dbReference>
<dbReference type="InterPro" id="IPR017459">
    <property type="entry name" value="Glycosyl_Trfase_fam3_N_dom"/>
</dbReference>
<dbReference type="Pfam" id="PF00591">
    <property type="entry name" value="Glycos_transf_3"/>
    <property type="match status" value="1"/>
</dbReference>
<dbReference type="InterPro" id="IPR005940">
    <property type="entry name" value="Anthranilate_Pribosyl_Tfrase"/>
</dbReference>
<comment type="similarity">
    <text evidence="9">Belongs to the anthranilate phosphoribosyltransferase family.</text>
</comment>
<dbReference type="SUPFAM" id="SSF47648">
    <property type="entry name" value="Nucleoside phosphorylase/phosphoribosyltransferase N-terminal domain"/>
    <property type="match status" value="1"/>
</dbReference>
<evidence type="ECO:0000256" key="5">
    <source>
        <dbReference type="ARBA" id="ARBA00022822"/>
    </source>
</evidence>
<evidence type="ECO:0000256" key="8">
    <source>
        <dbReference type="ARBA" id="ARBA00061188"/>
    </source>
</evidence>
<dbReference type="Gene3D" id="3.40.1030.10">
    <property type="entry name" value="Nucleoside phosphorylase/phosphoribosyltransferase catalytic domain"/>
    <property type="match status" value="1"/>
</dbReference>
<dbReference type="HAMAP" id="MF_00211">
    <property type="entry name" value="TrpD"/>
    <property type="match status" value="1"/>
</dbReference>
<feature type="domain" description="Glycosyl transferase family 3 N-terminal" evidence="11">
    <location>
        <begin position="7"/>
        <end position="67"/>
    </location>
</feature>
<dbReference type="GO" id="GO:0000162">
    <property type="term" value="P:L-tryptophan biosynthetic process"/>
    <property type="evidence" value="ECO:0007669"/>
    <property type="project" value="UniProtKB-UniRule"/>
</dbReference>
<comment type="cofactor">
    <cofactor evidence="9">
        <name>Mg(2+)</name>
        <dbReference type="ChEBI" id="CHEBI:18420"/>
    </cofactor>
    <text evidence="9">Binds 2 magnesium ions per monomer.</text>
</comment>
<dbReference type="SUPFAM" id="SSF52418">
    <property type="entry name" value="Nucleoside phosphorylase/phosphoribosyltransferase catalytic domain"/>
    <property type="match status" value="1"/>
</dbReference>
<dbReference type="Gene3D" id="1.20.970.10">
    <property type="entry name" value="Transferase, Pyrimidine Nucleoside Phosphorylase, Chain C"/>
    <property type="match status" value="1"/>
</dbReference>
<feature type="binding site" evidence="9">
    <location>
        <position position="228"/>
    </location>
    <ligand>
        <name>Mg(2+)</name>
        <dbReference type="ChEBI" id="CHEBI:18420"/>
        <label>1</label>
    </ligand>
</feature>
<organism evidence="12 13">
    <name type="scientific">Tindallia californiensis</name>
    <dbReference type="NCBI Taxonomy" id="159292"/>
    <lineage>
        <taxon>Bacteria</taxon>
        <taxon>Bacillati</taxon>
        <taxon>Bacillota</taxon>
        <taxon>Clostridia</taxon>
        <taxon>Peptostreptococcales</taxon>
        <taxon>Tindalliaceae</taxon>
        <taxon>Tindallia</taxon>
    </lineage>
</organism>
<comment type="function">
    <text evidence="9">Catalyzes the transfer of the phosphoribosyl group of 5-phosphorylribose-1-pyrophosphate (PRPP) to anthranilate to yield N-(5'-phosphoribosyl)-anthranilate (PRA).</text>
</comment>
<gene>
    <name evidence="9" type="primary">trpD</name>
    <name evidence="12" type="ORF">SAMN05192546_101180</name>
</gene>
<dbReference type="EC" id="2.4.2.18" evidence="9"/>
<keyword evidence="5 9" id="KW-0822">Tryptophan biosynthesis</keyword>
<dbReference type="GO" id="GO:0004048">
    <property type="term" value="F:anthranilate phosphoribosyltransferase activity"/>
    <property type="evidence" value="ECO:0007669"/>
    <property type="project" value="UniProtKB-UniRule"/>
</dbReference>
<feature type="binding site" evidence="9">
    <location>
        <position position="90"/>
    </location>
    <ligand>
        <name>5-phospho-alpha-D-ribose 1-diphosphate</name>
        <dbReference type="ChEBI" id="CHEBI:58017"/>
    </ligand>
</feature>
<sequence length="344" mass="37152">MKSLTPMVEKLMSNQSLKAEEMIESMEAIMDGNVNEIQMAAFLTALRHKGESVNELVAATKTMRNRAKTLPYSCAEAVDTCGTGGDGGKTFNVSTASAIVAAAGGAKVLKHGNRSVSSKSGSADVLEVMGINIHQEPEEAMGKLHRHGMAFLYAPDYHASMKNVANVRKTLGFRSIFNLLGPLANPGSVKYQLMGVYSKSLVKRMAETLRALGTTHAMVVHGSDGMDELTVTGDSYVCEIKDGKLQEYQIKPQELGLELVDPEELEGKGAKENAAIILSVLRGKRNGNRSIVILNAGAVLYIAGVARNMQEGVLKAAEIIDDGRAFDFYKLIRSNKEKVENRVC</sequence>
<dbReference type="RefSeq" id="WP_242869990.1">
    <property type="nucleotide sequence ID" value="NZ_FNPV01000001.1"/>
</dbReference>
<feature type="binding site" evidence="9">
    <location>
        <begin position="85"/>
        <end position="86"/>
    </location>
    <ligand>
        <name>5-phospho-alpha-D-ribose 1-diphosphate</name>
        <dbReference type="ChEBI" id="CHEBI:58017"/>
    </ligand>
</feature>
<comment type="caution">
    <text evidence="9">Lacks conserved residue(s) required for the propagation of feature annotation.</text>
</comment>
<comment type="similarity">
    <text evidence="8">In the C-terminal section; belongs to the anthranilate phosphoribosyltransferase family.</text>
</comment>
<feature type="binding site" evidence="9">
    <location>
        <position position="82"/>
    </location>
    <ligand>
        <name>5-phospho-alpha-D-ribose 1-diphosphate</name>
        <dbReference type="ChEBI" id="CHEBI:58017"/>
    </ligand>
</feature>
<evidence type="ECO:0000313" key="13">
    <source>
        <dbReference type="Proteomes" id="UP000199230"/>
    </source>
</evidence>
<dbReference type="GO" id="GO:0005829">
    <property type="term" value="C:cytosol"/>
    <property type="evidence" value="ECO:0007669"/>
    <property type="project" value="TreeGrafter"/>
</dbReference>
<feature type="binding site" evidence="9">
    <location>
        <begin position="110"/>
        <end position="118"/>
    </location>
    <ligand>
        <name>5-phospho-alpha-D-ribose 1-diphosphate</name>
        <dbReference type="ChEBI" id="CHEBI:58017"/>
    </ligand>
</feature>
<dbReference type="UniPathway" id="UPA00035">
    <property type="reaction ID" value="UER00041"/>
</dbReference>
<evidence type="ECO:0000256" key="9">
    <source>
        <dbReference type="HAMAP-Rule" id="MF_00211"/>
    </source>
</evidence>
<protein>
    <recommendedName>
        <fullName evidence="9">Anthranilate phosphoribosyltransferase</fullName>
        <ecNumber evidence="9">2.4.2.18</ecNumber>
    </recommendedName>
</protein>
<evidence type="ECO:0000256" key="7">
    <source>
        <dbReference type="ARBA" id="ARBA00052328"/>
    </source>
</evidence>
<dbReference type="STRING" id="159292.SAMN05192546_101180"/>